<dbReference type="GO" id="GO:0005694">
    <property type="term" value="C:chromosome"/>
    <property type="evidence" value="ECO:0007669"/>
    <property type="project" value="UniProtKB-SubCell"/>
</dbReference>
<keyword evidence="13" id="KW-0862">Zinc</keyword>
<keyword evidence="9" id="KW-0479">Metal-binding</keyword>
<dbReference type="InterPro" id="IPR036957">
    <property type="entry name" value="Znf_PARP_sf"/>
</dbReference>
<keyword evidence="12" id="KW-0418">Kinase</keyword>
<dbReference type="InterPro" id="IPR024604">
    <property type="entry name" value="GSG2_C"/>
</dbReference>
<evidence type="ECO:0000256" key="12">
    <source>
        <dbReference type="ARBA" id="ARBA00022777"/>
    </source>
</evidence>
<dbReference type="Gene3D" id="1.10.510.10">
    <property type="entry name" value="Transferase(Phosphotransferase) domain 1"/>
    <property type="match status" value="1"/>
</dbReference>
<dbReference type="GO" id="GO:0008270">
    <property type="term" value="F:zinc ion binding"/>
    <property type="evidence" value="ECO:0007669"/>
    <property type="project" value="UniProtKB-KW"/>
</dbReference>
<feature type="binding site" evidence="18">
    <location>
        <position position="278"/>
    </location>
    <ligand>
        <name>ATP</name>
        <dbReference type="ChEBI" id="CHEBI:30616"/>
    </ligand>
</feature>
<dbReference type="EC" id="2.7.11.1" evidence="4"/>
<feature type="region of interest" description="Disordered" evidence="19">
    <location>
        <begin position="1"/>
        <end position="29"/>
    </location>
</feature>
<dbReference type="Proteomes" id="UP001329430">
    <property type="component" value="Chromosome 2"/>
</dbReference>
<feature type="compositionally biased region" description="Basic and acidic residues" evidence="19">
    <location>
        <begin position="170"/>
        <end position="188"/>
    </location>
</feature>
<dbReference type="PROSITE" id="PS00107">
    <property type="entry name" value="PROTEIN_KINASE_ATP"/>
    <property type="match status" value="1"/>
</dbReference>
<evidence type="ECO:0000256" key="14">
    <source>
        <dbReference type="ARBA" id="ARBA00022840"/>
    </source>
</evidence>
<evidence type="ECO:0000256" key="13">
    <source>
        <dbReference type="ARBA" id="ARBA00022833"/>
    </source>
</evidence>
<dbReference type="PANTHER" id="PTHR24419:SF18">
    <property type="entry name" value="SERINE_THREONINE-PROTEIN KINASE HASPIN"/>
    <property type="match status" value="1"/>
</dbReference>
<dbReference type="SUPFAM" id="SSF56112">
    <property type="entry name" value="Protein kinase-like (PK-like)"/>
    <property type="match status" value="1"/>
</dbReference>
<feature type="domain" description="PARP-type" evidence="21">
    <location>
        <begin position="37"/>
        <end position="118"/>
    </location>
</feature>
<evidence type="ECO:0000256" key="6">
    <source>
        <dbReference type="ARBA" id="ARBA00022490"/>
    </source>
</evidence>
<keyword evidence="14 18" id="KW-0067">ATP-binding</keyword>
<comment type="catalytic activity">
    <reaction evidence="17">
        <text>L-seryl-[protein] + ATP = O-phospho-L-seryl-[protein] + ADP + H(+)</text>
        <dbReference type="Rhea" id="RHEA:17989"/>
        <dbReference type="Rhea" id="RHEA-COMP:9863"/>
        <dbReference type="Rhea" id="RHEA-COMP:11604"/>
        <dbReference type="ChEBI" id="CHEBI:15378"/>
        <dbReference type="ChEBI" id="CHEBI:29999"/>
        <dbReference type="ChEBI" id="CHEBI:30616"/>
        <dbReference type="ChEBI" id="CHEBI:83421"/>
        <dbReference type="ChEBI" id="CHEBI:456216"/>
        <dbReference type="EC" id="2.7.11.1"/>
    </reaction>
</comment>
<dbReference type="FunFam" id="1.10.510.10:FF:000401">
    <property type="entry name" value="serine/threonine-protein kinase haspin"/>
    <property type="match status" value="1"/>
</dbReference>
<evidence type="ECO:0000256" key="2">
    <source>
        <dbReference type="ARBA" id="ARBA00004286"/>
    </source>
</evidence>
<keyword evidence="8" id="KW-0808">Transferase</keyword>
<name>A0AAN7VRC1_9COLE</name>
<keyword evidence="15" id="KW-0539">Nucleus</keyword>
<comment type="subcellular location">
    <subcellularLocation>
        <location evidence="2">Chromosome</location>
    </subcellularLocation>
    <subcellularLocation>
        <location evidence="3">Cytoplasm</location>
    </subcellularLocation>
    <subcellularLocation>
        <location evidence="1">Nucleus</location>
    </subcellularLocation>
</comment>
<evidence type="ECO:0000256" key="17">
    <source>
        <dbReference type="ARBA" id="ARBA00048679"/>
    </source>
</evidence>
<evidence type="ECO:0000256" key="1">
    <source>
        <dbReference type="ARBA" id="ARBA00004123"/>
    </source>
</evidence>
<evidence type="ECO:0000256" key="15">
    <source>
        <dbReference type="ARBA" id="ARBA00023242"/>
    </source>
</evidence>
<evidence type="ECO:0000256" key="16">
    <source>
        <dbReference type="ARBA" id="ARBA00047899"/>
    </source>
</evidence>
<dbReference type="PANTHER" id="PTHR24419">
    <property type="entry name" value="INTERLEUKIN-1 RECEPTOR-ASSOCIATED KINASE"/>
    <property type="match status" value="1"/>
</dbReference>
<keyword evidence="11" id="KW-0863">Zinc-finger</keyword>
<reference evidence="22 23" key="1">
    <citation type="journal article" date="2024" name="Insects">
        <title>An Improved Chromosome-Level Genome Assembly of the Firefly Pyrocoelia pectoralis.</title>
        <authorList>
            <person name="Fu X."/>
            <person name="Meyer-Rochow V.B."/>
            <person name="Ballantyne L."/>
            <person name="Zhu X."/>
        </authorList>
    </citation>
    <scope>NUCLEOTIDE SEQUENCE [LARGE SCALE GENOMIC DNA]</scope>
    <source>
        <strain evidence="22">XCY_ONT2</strain>
    </source>
</reference>
<dbReference type="SMART" id="SM01336">
    <property type="entry name" value="zf-PARP"/>
    <property type="match status" value="1"/>
</dbReference>
<dbReference type="GO" id="GO:0072354">
    <property type="term" value="F:histone H3T3 kinase activity"/>
    <property type="evidence" value="ECO:0007669"/>
    <property type="project" value="TreeGrafter"/>
</dbReference>
<comment type="caution">
    <text evidence="22">The sequence shown here is derived from an EMBL/GenBank/DDBJ whole genome shotgun (WGS) entry which is preliminary data.</text>
</comment>
<dbReference type="InterPro" id="IPR017441">
    <property type="entry name" value="Protein_kinase_ATP_BS"/>
</dbReference>
<dbReference type="EMBL" id="JAVRBK010000002">
    <property type="protein sequence ID" value="KAK5648888.1"/>
    <property type="molecule type" value="Genomic_DNA"/>
</dbReference>
<dbReference type="Gene3D" id="3.30.200.20">
    <property type="entry name" value="Phosphorylase Kinase, domain 1"/>
    <property type="match status" value="1"/>
</dbReference>
<dbReference type="PROSITE" id="PS50011">
    <property type="entry name" value="PROTEIN_KINASE_DOM"/>
    <property type="match status" value="1"/>
</dbReference>
<keyword evidence="7" id="KW-0723">Serine/threonine-protein kinase</keyword>
<evidence type="ECO:0000313" key="23">
    <source>
        <dbReference type="Proteomes" id="UP001329430"/>
    </source>
</evidence>
<keyword evidence="23" id="KW-1185">Reference proteome</keyword>
<keyword evidence="5" id="KW-0158">Chromosome</keyword>
<evidence type="ECO:0000256" key="18">
    <source>
        <dbReference type="PROSITE-ProRule" id="PRU10141"/>
    </source>
</evidence>
<proteinExistence type="predicted"/>
<evidence type="ECO:0000259" key="20">
    <source>
        <dbReference type="PROSITE" id="PS50011"/>
    </source>
</evidence>
<evidence type="ECO:0000256" key="11">
    <source>
        <dbReference type="ARBA" id="ARBA00022771"/>
    </source>
</evidence>
<gene>
    <name evidence="22" type="ORF">RI129_003780</name>
</gene>
<evidence type="ECO:0000256" key="4">
    <source>
        <dbReference type="ARBA" id="ARBA00012513"/>
    </source>
</evidence>
<dbReference type="GO" id="GO:0000278">
    <property type="term" value="P:mitotic cell cycle"/>
    <property type="evidence" value="ECO:0007669"/>
    <property type="project" value="TreeGrafter"/>
</dbReference>
<evidence type="ECO:0000256" key="7">
    <source>
        <dbReference type="ARBA" id="ARBA00022527"/>
    </source>
</evidence>
<dbReference type="PROSITE" id="PS50064">
    <property type="entry name" value="ZF_PARP_2"/>
    <property type="match status" value="1"/>
</dbReference>
<sequence length="560" mass="64957">MDKQAAVLPSGSGTVKKKQTHANRAQQRRKENPEKFYFVEYSRSNVARCRTCEGRIDKHEIRISKKGVKGNHIWHHFACFVENRRQLEYVKCGSILPGFNDLTVQDRRRVQEELPAIDQDEEDLQPREEEVPPSVDEEELTPSISSDDEVISISDEETTKSLSGTDTSTEEQREQMDESYTVHREDEKARRRSLRRHTIFCVGEDSVDTTSGSDTIYEETSYERARHLVLSKCGQEEPLPFEECYSPTTLEACRKIGEGVYAEVFMYQNLDGLGTVMKIIPIEGDQLVNNEPQKEFHEILSEIVIAMELSNLRYNKINRTVGFSELKSVKCVVGRYPAQLIDLWNLYNQTHQSLNDSPTMFGNDQIYIILELAHGGVNVEHFEFRNASQSLSVFKQIAYSLAVAEQACEFEHRDLHWGNVLISKCDKAKLLDYCLNDQEFYMPSNGIEVSIIDFTLSRIKVDNSIIFNDISEDPDLFNGAGEYQFEIYRLMQQKNDNEWEHYEPYSNVLWMHYMLHQMTSQIKYSIRTTKVHKKCMRQLKKLMTNILQCENAQLIIDELL</sequence>
<dbReference type="GO" id="GO:0003677">
    <property type="term" value="F:DNA binding"/>
    <property type="evidence" value="ECO:0007669"/>
    <property type="project" value="InterPro"/>
</dbReference>
<dbReference type="InterPro" id="IPR000719">
    <property type="entry name" value="Prot_kinase_dom"/>
</dbReference>
<keyword evidence="6" id="KW-0963">Cytoplasm</keyword>
<comment type="catalytic activity">
    <reaction evidence="16">
        <text>L-threonyl-[protein] + ATP = O-phospho-L-threonyl-[protein] + ADP + H(+)</text>
        <dbReference type="Rhea" id="RHEA:46608"/>
        <dbReference type="Rhea" id="RHEA-COMP:11060"/>
        <dbReference type="Rhea" id="RHEA-COMP:11605"/>
        <dbReference type="ChEBI" id="CHEBI:15378"/>
        <dbReference type="ChEBI" id="CHEBI:30013"/>
        <dbReference type="ChEBI" id="CHEBI:30616"/>
        <dbReference type="ChEBI" id="CHEBI:61977"/>
        <dbReference type="ChEBI" id="CHEBI:456216"/>
        <dbReference type="EC" id="2.7.11.1"/>
    </reaction>
</comment>
<feature type="domain" description="Protein kinase" evidence="20">
    <location>
        <begin position="250"/>
        <end position="560"/>
    </location>
</feature>
<dbReference type="GO" id="GO:0005737">
    <property type="term" value="C:cytoplasm"/>
    <property type="evidence" value="ECO:0007669"/>
    <property type="project" value="UniProtKB-SubCell"/>
</dbReference>
<dbReference type="SUPFAM" id="SSF57716">
    <property type="entry name" value="Glucocorticoid receptor-like (DNA-binding domain)"/>
    <property type="match status" value="1"/>
</dbReference>
<dbReference type="GO" id="GO:0035556">
    <property type="term" value="P:intracellular signal transduction"/>
    <property type="evidence" value="ECO:0007669"/>
    <property type="project" value="TreeGrafter"/>
</dbReference>
<dbReference type="GO" id="GO:0005634">
    <property type="term" value="C:nucleus"/>
    <property type="evidence" value="ECO:0007669"/>
    <property type="project" value="UniProtKB-SubCell"/>
</dbReference>
<keyword evidence="10 18" id="KW-0547">Nucleotide-binding</keyword>
<evidence type="ECO:0000259" key="21">
    <source>
        <dbReference type="PROSITE" id="PS50064"/>
    </source>
</evidence>
<dbReference type="GO" id="GO:0005524">
    <property type="term" value="F:ATP binding"/>
    <property type="evidence" value="ECO:0007669"/>
    <property type="project" value="UniProtKB-UniRule"/>
</dbReference>
<evidence type="ECO:0000256" key="5">
    <source>
        <dbReference type="ARBA" id="ARBA00022454"/>
    </source>
</evidence>
<dbReference type="InterPro" id="IPR001510">
    <property type="entry name" value="Znf_PARP"/>
</dbReference>
<dbReference type="Gene3D" id="3.30.1740.10">
    <property type="entry name" value="Zinc finger, PARP-type"/>
    <property type="match status" value="1"/>
</dbReference>
<evidence type="ECO:0000256" key="9">
    <source>
        <dbReference type="ARBA" id="ARBA00022723"/>
    </source>
</evidence>
<evidence type="ECO:0000313" key="22">
    <source>
        <dbReference type="EMBL" id="KAK5648888.1"/>
    </source>
</evidence>
<feature type="region of interest" description="Disordered" evidence="19">
    <location>
        <begin position="114"/>
        <end position="188"/>
    </location>
</feature>
<evidence type="ECO:0000256" key="10">
    <source>
        <dbReference type="ARBA" id="ARBA00022741"/>
    </source>
</evidence>
<evidence type="ECO:0000256" key="19">
    <source>
        <dbReference type="SAM" id="MobiDB-lite"/>
    </source>
</evidence>
<organism evidence="22 23">
    <name type="scientific">Pyrocoelia pectoralis</name>
    <dbReference type="NCBI Taxonomy" id="417401"/>
    <lineage>
        <taxon>Eukaryota</taxon>
        <taxon>Metazoa</taxon>
        <taxon>Ecdysozoa</taxon>
        <taxon>Arthropoda</taxon>
        <taxon>Hexapoda</taxon>
        <taxon>Insecta</taxon>
        <taxon>Pterygota</taxon>
        <taxon>Neoptera</taxon>
        <taxon>Endopterygota</taxon>
        <taxon>Coleoptera</taxon>
        <taxon>Polyphaga</taxon>
        <taxon>Elateriformia</taxon>
        <taxon>Elateroidea</taxon>
        <taxon>Lampyridae</taxon>
        <taxon>Lampyrinae</taxon>
        <taxon>Pyrocoelia</taxon>
    </lineage>
</organism>
<dbReference type="InterPro" id="IPR011009">
    <property type="entry name" value="Kinase-like_dom_sf"/>
</dbReference>
<accession>A0AAN7VRC1</accession>
<feature type="compositionally biased region" description="Acidic residues" evidence="19">
    <location>
        <begin position="135"/>
        <end position="156"/>
    </location>
</feature>
<dbReference type="AlphaFoldDB" id="A0AAN7VRC1"/>
<evidence type="ECO:0000256" key="8">
    <source>
        <dbReference type="ARBA" id="ARBA00022679"/>
    </source>
</evidence>
<dbReference type="Pfam" id="PF12330">
    <property type="entry name" value="Haspin_kinase"/>
    <property type="match status" value="1"/>
</dbReference>
<protein>
    <recommendedName>
        <fullName evidence="4">non-specific serine/threonine protein kinase</fullName>
        <ecNumber evidence="4">2.7.11.1</ecNumber>
    </recommendedName>
</protein>
<evidence type="ECO:0000256" key="3">
    <source>
        <dbReference type="ARBA" id="ARBA00004496"/>
    </source>
</evidence>
<dbReference type="Pfam" id="PF00645">
    <property type="entry name" value="zf-PARP"/>
    <property type="match status" value="1"/>
</dbReference>
<dbReference type="SMART" id="SM01331">
    <property type="entry name" value="DUF3635"/>
    <property type="match status" value="1"/>
</dbReference>